<reference evidence="1 2" key="1">
    <citation type="submission" date="2024-06" db="EMBL/GenBank/DDBJ databases">
        <title>Pontibacter populi HYL7-15.</title>
        <authorList>
            <person name="Kim M.K."/>
        </authorList>
    </citation>
    <scope>NUCLEOTIDE SEQUENCE [LARGE SCALE GENOMIC DNA]</scope>
    <source>
        <strain evidence="1 2">HYL7-15</strain>
    </source>
</reference>
<dbReference type="Proteomes" id="UP001476807">
    <property type="component" value="Unassembled WGS sequence"/>
</dbReference>
<keyword evidence="2" id="KW-1185">Reference proteome</keyword>
<accession>A0ABV1RY13</accession>
<sequence length="387" mass="44773">MENKLIAFADEFGTNSFDFEGQGTHFIVATVIVKESESNNLRNDLEEIRKRHFQTGEIKSSKVASNHKRRIKILQDICKLDFSIYAVIVDKRKLFGEGFKYKPSFYKFLNGLLYKELYRTFPKLTLKVDEHGSNDYMKSFKAYVEKNHIRSLFSGSEFLLENSKGDIILQLADFIVGTLGYCFDELKISNYSADFRTLLEDKAISFNFFPSNYDFAEFIASNEAEKFNSEIAELCYKRALDFIDTTTPNDQEAIDQINCLKLLLLYLRSSNNNRFIATHELRRHLNINRTLPIKEQYFRTRVIGKMRDKGVLIASSSKGYKLPTCAGDLMKFINHGNRMIIPMVNRIQIARDAIKLVSNNEIDLLESDEFQSLKNLIDIQTSTYSNL</sequence>
<dbReference type="RefSeq" id="WP_350414014.1">
    <property type="nucleotide sequence ID" value="NZ_JBEOKT010000021.1"/>
</dbReference>
<protein>
    <submittedName>
        <fullName evidence="1">DUF3800 domain-containing protein</fullName>
    </submittedName>
</protein>
<evidence type="ECO:0000313" key="1">
    <source>
        <dbReference type="EMBL" id="MER2999296.1"/>
    </source>
</evidence>
<name>A0ABV1RY13_9BACT</name>
<dbReference type="Pfam" id="PF12686">
    <property type="entry name" value="DUF3800"/>
    <property type="match status" value="1"/>
</dbReference>
<evidence type="ECO:0000313" key="2">
    <source>
        <dbReference type="Proteomes" id="UP001476807"/>
    </source>
</evidence>
<comment type="caution">
    <text evidence="1">The sequence shown here is derived from an EMBL/GenBank/DDBJ whole genome shotgun (WGS) entry which is preliminary data.</text>
</comment>
<gene>
    <name evidence="1" type="ORF">ABS362_17220</name>
</gene>
<dbReference type="InterPro" id="IPR024524">
    <property type="entry name" value="DUF3800"/>
</dbReference>
<dbReference type="EMBL" id="JBEOKT010000021">
    <property type="protein sequence ID" value="MER2999296.1"/>
    <property type="molecule type" value="Genomic_DNA"/>
</dbReference>
<proteinExistence type="predicted"/>
<organism evidence="1 2">
    <name type="scientific">Pontibacter populi</name>
    <dbReference type="NCBI Taxonomy" id="890055"/>
    <lineage>
        <taxon>Bacteria</taxon>
        <taxon>Pseudomonadati</taxon>
        <taxon>Bacteroidota</taxon>
        <taxon>Cytophagia</taxon>
        <taxon>Cytophagales</taxon>
        <taxon>Hymenobacteraceae</taxon>
        <taxon>Pontibacter</taxon>
    </lineage>
</organism>